<name>A0ABR1URY0_9PEZI</name>
<dbReference type="GO" id="GO:0032259">
    <property type="term" value="P:methylation"/>
    <property type="evidence" value="ECO:0007669"/>
    <property type="project" value="UniProtKB-KW"/>
</dbReference>
<dbReference type="PANTHER" id="PTHR43591">
    <property type="entry name" value="METHYLTRANSFERASE"/>
    <property type="match status" value="1"/>
</dbReference>
<keyword evidence="3" id="KW-0808">Transferase</keyword>
<dbReference type="Gene3D" id="3.40.50.150">
    <property type="entry name" value="Vaccinia Virus protein VP39"/>
    <property type="match status" value="1"/>
</dbReference>
<reference evidence="3 4" key="1">
    <citation type="submission" date="2023-01" db="EMBL/GenBank/DDBJ databases">
        <title>Analysis of 21 Apiospora genomes using comparative genomics revels a genus with tremendous synthesis potential of carbohydrate active enzymes and secondary metabolites.</title>
        <authorList>
            <person name="Sorensen T."/>
        </authorList>
    </citation>
    <scope>NUCLEOTIDE SEQUENCE [LARGE SCALE GENOMIC DNA]</scope>
    <source>
        <strain evidence="3 4">CBS 135458</strain>
    </source>
</reference>
<dbReference type="PANTHER" id="PTHR43591:SF24">
    <property type="entry name" value="2-METHOXY-6-POLYPRENYL-1,4-BENZOQUINOL METHYLASE, MITOCHONDRIAL"/>
    <property type="match status" value="1"/>
</dbReference>
<evidence type="ECO:0000313" key="3">
    <source>
        <dbReference type="EMBL" id="KAK8061681.1"/>
    </source>
</evidence>
<keyword evidence="3" id="KW-0489">Methyltransferase</keyword>
<dbReference type="RefSeq" id="XP_066714943.1">
    <property type="nucleotide sequence ID" value="XM_066859456.1"/>
</dbReference>
<evidence type="ECO:0000313" key="4">
    <source>
        <dbReference type="Proteomes" id="UP001480595"/>
    </source>
</evidence>
<evidence type="ECO:0000256" key="1">
    <source>
        <dbReference type="ARBA" id="ARBA00038158"/>
    </source>
</evidence>
<proteinExistence type="inferred from homology"/>
<dbReference type="InterPro" id="IPR029063">
    <property type="entry name" value="SAM-dependent_MTases_sf"/>
</dbReference>
<feature type="region of interest" description="Disordered" evidence="2">
    <location>
        <begin position="1"/>
        <end position="38"/>
    </location>
</feature>
<dbReference type="SUPFAM" id="SSF53335">
    <property type="entry name" value="S-adenosyl-L-methionine-dependent methyltransferases"/>
    <property type="match status" value="1"/>
</dbReference>
<accession>A0ABR1URY0</accession>
<gene>
    <name evidence="3" type="ORF">PG994_008047</name>
</gene>
<dbReference type="EMBL" id="JAQQWL010000008">
    <property type="protein sequence ID" value="KAK8061681.1"/>
    <property type="molecule type" value="Genomic_DNA"/>
</dbReference>
<dbReference type="Proteomes" id="UP001480595">
    <property type="component" value="Unassembled WGS sequence"/>
</dbReference>
<dbReference type="Pfam" id="PF13489">
    <property type="entry name" value="Methyltransf_23"/>
    <property type="match status" value="1"/>
</dbReference>
<comment type="similarity">
    <text evidence="1">Belongs to the methyltransferase superfamily. LaeA methyltransferase family.</text>
</comment>
<protein>
    <submittedName>
        <fullName evidence="3">S-adenosyl-L-methionine-dependent methyltransferase</fullName>
    </submittedName>
</protein>
<organism evidence="3 4">
    <name type="scientific">Apiospora phragmitis</name>
    <dbReference type="NCBI Taxonomy" id="2905665"/>
    <lineage>
        <taxon>Eukaryota</taxon>
        <taxon>Fungi</taxon>
        <taxon>Dikarya</taxon>
        <taxon>Ascomycota</taxon>
        <taxon>Pezizomycotina</taxon>
        <taxon>Sordariomycetes</taxon>
        <taxon>Xylariomycetidae</taxon>
        <taxon>Amphisphaeriales</taxon>
        <taxon>Apiosporaceae</taxon>
        <taxon>Apiospora</taxon>
    </lineage>
</organism>
<dbReference type="CDD" id="cd02440">
    <property type="entry name" value="AdoMet_MTases"/>
    <property type="match status" value="1"/>
</dbReference>
<sequence>MDRKPAAGKPCPSDHTSTRAEARRSRSLPPPEDRDKAEARAQYLALRKEILPESDTQQRQARARHRLYTAVLNGNLTCCKLPSRVDKVLDLGSGIGCWAVEIARKHPEASVTCVDHHPIRLRDAPSNVTFRVADLNRDWPVEPNSLDLIHIRAMSDDVVSWPFILSQALETLRPGGQLEVSKIRPRFWDFNGQFSVTDVLPEGEKMSDELSAKMGVDLDPSASLPMWLDDAGFEKAAQRSEILPVGDWCKDAKLHQRAALYKDLLEISGWEGKSRQLFVSSGWDLPRYTALINSVKESITHGGTDERCRTTRNRK</sequence>
<keyword evidence="4" id="KW-1185">Reference proteome</keyword>
<dbReference type="GO" id="GO:0008168">
    <property type="term" value="F:methyltransferase activity"/>
    <property type="evidence" value="ECO:0007669"/>
    <property type="project" value="UniProtKB-KW"/>
</dbReference>
<dbReference type="GeneID" id="92092519"/>
<comment type="caution">
    <text evidence="3">The sequence shown here is derived from an EMBL/GenBank/DDBJ whole genome shotgun (WGS) entry which is preliminary data.</text>
</comment>
<evidence type="ECO:0000256" key="2">
    <source>
        <dbReference type="SAM" id="MobiDB-lite"/>
    </source>
</evidence>